<feature type="region of interest" description="Disordered" evidence="1">
    <location>
        <begin position="1"/>
        <end position="27"/>
    </location>
</feature>
<protein>
    <submittedName>
        <fullName evidence="2">Uncharacterized protein</fullName>
    </submittedName>
</protein>
<organism evidence="2 3">
    <name type="scientific">Burkholderia thailandensis</name>
    <dbReference type="NCBI Taxonomy" id="57975"/>
    <lineage>
        <taxon>Bacteria</taxon>
        <taxon>Pseudomonadati</taxon>
        <taxon>Pseudomonadota</taxon>
        <taxon>Betaproteobacteria</taxon>
        <taxon>Burkholderiales</taxon>
        <taxon>Burkholderiaceae</taxon>
        <taxon>Burkholderia</taxon>
        <taxon>pseudomallei group</taxon>
    </lineage>
</organism>
<dbReference type="EMBL" id="QXCT01000001">
    <property type="protein sequence ID" value="MDW9253458.1"/>
    <property type="molecule type" value="Genomic_DNA"/>
</dbReference>
<accession>A0AAW9CWN9</accession>
<feature type="compositionally biased region" description="Basic and acidic residues" evidence="1">
    <location>
        <begin position="8"/>
        <end position="27"/>
    </location>
</feature>
<name>A0AAW9CWN9_BURTH</name>
<comment type="caution">
    <text evidence="2">The sequence shown here is derived from an EMBL/GenBank/DDBJ whole genome shotgun (WGS) entry which is preliminary data.</text>
</comment>
<evidence type="ECO:0000313" key="3">
    <source>
        <dbReference type="Proteomes" id="UP001272137"/>
    </source>
</evidence>
<dbReference type="Proteomes" id="UP001272137">
    <property type="component" value="Unassembled WGS sequence"/>
</dbReference>
<gene>
    <name evidence="2" type="ORF">C7S16_6668</name>
</gene>
<dbReference type="AlphaFoldDB" id="A0AAW9CWN9"/>
<evidence type="ECO:0000256" key="1">
    <source>
        <dbReference type="SAM" id="MobiDB-lite"/>
    </source>
</evidence>
<feature type="region of interest" description="Disordered" evidence="1">
    <location>
        <begin position="43"/>
        <end position="62"/>
    </location>
</feature>
<feature type="compositionally biased region" description="Gly residues" evidence="1">
    <location>
        <begin position="52"/>
        <end position="62"/>
    </location>
</feature>
<evidence type="ECO:0000313" key="2">
    <source>
        <dbReference type="EMBL" id="MDW9253458.1"/>
    </source>
</evidence>
<sequence>MPSSLDSTVERHDDGSATARRRDSIDGDCNNRRYWMICNASPPHRRRQRCGGAFGSRRGGGA</sequence>
<proteinExistence type="predicted"/>
<reference evidence="2" key="1">
    <citation type="submission" date="2018-08" db="EMBL/GenBank/DDBJ databases">
        <title>Identification of Burkholderia cepacia strains that express a Burkholderia pseudomallei-like capsular polysaccharide.</title>
        <authorList>
            <person name="Burtnick M.N."/>
            <person name="Vongsouvath M."/>
            <person name="Newton P."/>
            <person name="Wuthiekanun V."/>
            <person name="Limmathurotsakul D."/>
            <person name="Brett P.J."/>
            <person name="Chantratita N."/>
            <person name="Dance D.A."/>
        </authorList>
    </citation>
    <scope>NUCLEOTIDE SEQUENCE</scope>
    <source>
        <strain evidence="2">SBXCC001</strain>
    </source>
</reference>